<organism evidence="2 3">
    <name type="scientific">Arthrobacter phage Jinkies</name>
    <dbReference type="NCBI Taxonomy" id="2743903"/>
    <lineage>
        <taxon>Viruses</taxon>
        <taxon>Duplodnaviria</taxon>
        <taxon>Heunggongvirae</taxon>
        <taxon>Uroviricota</taxon>
        <taxon>Caudoviricetes</taxon>
        <taxon>Berryhillviridae</taxon>
        <taxon>Jinkiesvirus</taxon>
        <taxon>Jinkiesvirus jinkies</taxon>
    </lineage>
</organism>
<feature type="region of interest" description="Disordered" evidence="1">
    <location>
        <begin position="123"/>
        <end position="143"/>
    </location>
</feature>
<protein>
    <submittedName>
        <fullName evidence="2">DNA methylase</fullName>
    </submittedName>
</protein>
<evidence type="ECO:0000313" key="2">
    <source>
        <dbReference type="EMBL" id="QKY78951.1"/>
    </source>
</evidence>
<gene>
    <name evidence="2" type="primary">3</name>
    <name evidence="2" type="ORF">Jinkies_3</name>
</gene>
<dbReference type="GO" id="GO:0032259">
    <property type="term" value="P:methylation"/>
    <property type="evidence" value="ECO:0007669"/>
    <property type="project" value="UniProtKB-KW"/>
</dbReference>
<dbReference type="SUPFAM" id="SSF53335">
    <property type="entry name" value="S-adenosyl-L-methionine-dependent methyltransferases"/>
    <property type="match status" value="1"/>
</dbReference>
<reference evidence="2 3" key="1">
    <citation type="submission" date="2020-05" db="EMBL/GenBank/DDBJ databases">
        <authorList>
            <person name="Bohanan V.A."/>
            <person name="Brazelton B.R."/>
            <person name="Coffey L.M."/>
            <person name="Donovan A.R."/>
            <person name="Gales A.C."/>
            <person name="Glasscock A.J."/>
            <person name="Grill M."/>
            <person name="Harper M.C."/>
            <person name="Hollowell C.E."/>
            <person name="Liu T.Y."/>
            <person name="Mansour C."/>
            <person name="McDowell A.D."/>
            <person name="Miller T.E."/>
            <person name="Nash A.G."/>
            <person name="Seo J."/>
            <person name="Sherman Z.A."/>
            <person name="Albert R.M."/>
            <person name="Ayala A."/>
            <person name="Monti D.L."/>
            <person name="Garlena R.A."/>
            <person name="Russell D.A."/>
            <person name="Pope W.H."/>
            <person name="Jacobs-Sera D."/>
            <person name="Hatfull G.F."/>
        </authorList>
    </citation>
    <scope>NUCLEOTIDE SEQUENCE [LARGE SCALE GENOMIC DNA]</scope>
</reference>
<evidence type="ECO:0000313" key="3">
    <source>
        <dbReference type="Proteomes" id="UP000594363"/>
    </source>
</evidence>
<keyword evidence="2" id="KW-0489">Methyltransferase</keyword>
<keyword evidence="2" id="KW-0808">Transferase</keyword>
<dbReference type="InterPro" id="IPR029063">
    <property type="entry name" value="SAM-dependent_MTases_sf"/>
</dbReference>
<dbReference type="Proteomes" id="UP000594363">
    <property type="component" value="Segment"/>
</dbReference>
<proteinExistence type="predicted"/>
<evidence type="ECO:0000256" key="1">
    <source>
        <dbReference type="SAM" id="MobiDB-lite"/>
    </source>
</evidence>
<feature type="compositionally biased region" description="Polar residues" evidence="1">
    <location>
        <begin position="126"/>
        <end position="135"/>
    </location>
</feature>
<name>A0A7S5WRZ1_9CAUD</name>
<dbReference type="GO" id="GO:0008168">
    <property type="term" value="F:methyltransferase activity"/>
    <property type="evidence" value="ECO:0007669"/>
    <property type="project" value="UniProtKB-KW"/>
</dbReference>
<keyword evidence="3" id="KW-1185">Reference proteome</keyword>
<sequence>MAPTQPKPTAIWNSARDVWEAPQTEGLFCEHLDVYSETWPTSGMTVNGVAYALPTWEPATPDTGSSSSPSEGTLLLTPVASEGIKPSNTMGVERRLTTGQVFLTDQIVSLCGLDPSEVSLLPTPVAQPSGNTPQNHLRKKPGREQVTDLQIIVEYDLLSTGGPYESSIRRWESVMGRRSPAPTAPTGRDGGERLSPRFTEWMMGLPDGWITDPAIGISRNDQLKACGNGVVEQQAVAALVDMLAAFALHPAADLPVAA</sequence>
<accession>A0A7S5WRZ1</accession>
<dbReference type="EMBL" id="MT498043">
    <property type="protein sequence ID" value="QKY78951.1"/>
    <property type="molecule type" value="Genomic_DNA"/>
</dbReference>